<name>A0A4Y1ZNE6_ARAVE</name>
<dbReference type="PANTHER" id="PTHR10492:SF57">
    <property type="entry name" value="ATP-DEPENDENT DNA HELICASE"/>
    <property type="match status" value="1"/>
</dbReference>
<dbReference type="PANTHER" id="PTHR10492">
    <property type="match status" value="1"/>
</dbReference>
<proteinExistence type="predicted"/>
<evidence type="ECO:0008006" key="4">
    <source>
        <dbReference type="Google" id="ProtNLM"/>
    </source>
</evidence>
<gene>
    <name evidence="2" type="ORF">AVEN_33476_1</name>
</gene>
<feature type="region of interest" description="Disordered" evidence="1">
    <location>
        <begin position="86"/>
        <end position="109"/>
    </location>
</feature>
<reference evidence="2 3" key="1">
    <citation type="journal article" date="2019" name="Sci. Rep.">
        <title>Orb-weaving spider Araneus ventricosus genome elucidates the spidroin gene catalogue.</title>
        <authorList>
            <person name="Kono N."/>
            <person name="Nakamura H."/>
            <person name="Ohtoshi R."/>
            <person name="Moran D.A.P."/>
            <person name="Shinohara A."/>
            <person name="Yoshida Y."/>
            <person name="Fujiwara M."/>
            <person name="Mori M."/>
            <person name="Tomita M."/>
            <person name="Arakawa K."/>
        </authorList>
    </citation>
    <scope>NUCLEOTIDE SEQUENCE [LARGE SCALE GENOMIC DNA]</scope>
</reference>
<dbReference type="OrthoDB" id="1728974at2759"/>
<keyword evidence="3" id="KW-1185">Reference proteome</keyword>
<accession>A0A4Y1ZNE6</accession>
<protein>
    <recommendedName>
        <fullName evidence="4">Helitron helicase-like domain-containing protein</fullName>
    </recommendedName>
</protein>
<dbReference type="Proteomes" id="UP000499080">
    <property type="component" value="Unassembled WGS sequence"/>
</dbReference>
<comment type="caution">
    <text evidence="2">The sequence shown here is derived from an EMBL/GenBank/DDBJ whole genome shotgun (WGS) entry which is preliminary data.</text>
</comment>
<evidence type="ECO:0000313" key="3">
    <source>
        <dbReference type="Proteomes" id="UP000499080"/>
    </source>
</evidence>
<evidence type="ECO:0000256" key="1">
    <source>
        <dbReference type="SAM" id="MobiDB-lite"/>
    </source>
</evidence>
<organism evidence="2 3">
    <name type="scientific">Araneus ventricosus</name>
    <name type="common">Orbweaver spider</name>
    <name type="synonym">Epeira ventricosa</name>
    <dbReference type="NCBI Taxonomy" id="182803"/>
    <lineage>
        <taxon>Eukaryota</taxon>
        <taxon>Metazoa</taxon>
        <taxon>Ecdysozoa</taxon>
        <taxon>Arthropoda</taxon>
        <taxon>Chelicerata</taxon>
        <taxon>Arachnida</taxon>
        <taxon>Araneae</taxon>
        <taxon>Araneomorphae</taxon>
        <taxon>Entelegynae</taxon>
        <taxon>Araneoidea</taxon>
        <taxon>Araneidae</taxon>
        <taxon>Araneus</taxon>
    </lineage>
</organism>
<dbReference type="EMBL" id="BGPR01076254">
    <property type="protein sequence ID" value="GBL60174.1"/>
    <property type="molecule type" value="Genomic_DNA"/>
</dbReference>
<dbReference type="AlphaFoldDB" id="A0A4Y1ZNE6"/>
<evidence type="ECO:0000313" key="2">
    <source>
        <dbReference type="EMBL" id="GBL60174.1"/>
    </source>
</evidence>
<sequence>MYSVEWQKRGLPHIHILLWLKDKLKPNQIDNIISAEIPDPSSDKELHDIIVKNMMHGPFCPHNAHAPCKKDGKCSKEFPRKLQKETIHNENGYPQYRRRSPADEGQTATIKLRNGDYATVDNSW</sequence>